<reference evidence="14 15" key="1">
    <citation type="journal article" date="2016" name="Nat. Commun.">
        <title>Thousands of microbial genomes shed light on interconnected biogeochemical processes in an aquifer system.</title>
        <authorList>
            <person name="Anantharaman K."/>
            <person name="Brown C.T."/>
            <person name="Hug L.A."/>
            <person name="Sharon I."/>
            <person name="Castelle C.J."/>
            <person name="Probst A.J."/>
            <person name="Thomas B.C."/>
            <person name="Singh A."/>
            <person name="Wilkins M.J."/>
            <person name="Karaoz U."/>
            <person name="Brodie E.L."/>
            <person name="Williams K.H."/>
            <person name="Hubbard S.S."/>
            <person name="Banfield J.F."/>
        </authorList>
    </citation>
    <scope>NUCLEOTIDE SEQUENCE [LARGE SCALE GENOMIC DNA]</scope>
</reference>
<comment type="caution">
    <text evidence="12">Lacks conserved residue(s) required for the propagation of feature annotation.</text>
</comment>
<keyword evidence="8 12" id="KW-0131">Cell cycle</keyword>
<evidence type="ECO:0000256" key="12">
    <source>
        <dbReference type="HAMAP-Rule" id="MF_00111"/>
    </source>
</evidence>
<keyword evidence="7 12" id="KW-0573">Peptidoglycan synthesis</keyword>
<evidence type="ECO:0000313" key="14">
    <source>
        <dbReference type="EMBL" id="OGE01151.1"/>
    </source>
</evidence>
<dbReference type="InterPro" id="IPR013792">
    <property type="entry name" value="RNA3'P_cycl/enolpyr_Trfase_a/b"/>
</dbReference>
<dbReference type="GO" id="GO:0071555">
    <property type="term" value="P:cell wall organization"/>
    <property type="evidence" value="ECO:0007669"/>
    <property type="project" value="UniProtKB-KW"/>
</dbReference>
<evidence type="ECO:0000256" key="11">
    <source>
        <dbReference type="ARBA" id="ARBA00047527"/>
    </source>
</evidence>
<dbReference type="STRING" id="1797737.A2196_00365"/>
<organism evidence="14 15">
    <name type="scientific">Candidatus Curtissbacteria bacterium RIFOXYA1_FULL_41_14</name>
    <dbReference type="NCBI Taxonomy" id="1797737"/>
    <lineage>
        <taxon>Bacteria</taxon>
        <taxon>Candidatus Curtissiibacteriota</taxon>
    </lineage>
</organism>
<dbReference type="CDD" id="cd01555">
    <property type="entry name" value="UdpNAET"/>
    <property type="match status" value="1"/>
</dbReference>
<evidence type="ECO:0000256" key="7">
    <source>
        <dbReference type="ARBA" id="ARBA00022984"/>
    </source>
</evidence>
<feature type="binding site" evidence="12">
    <location>
        <position position="92"/>
    </location>
    <ligand>
        <name>UDP-N-acetyl-alpha-D-glucosamine</name>
        <dbReference type="ChEBI" id="CHEBI:57705"/>
    </ligand>
</feature>
<gene>
    <name evidence="12" type="primary">murA</name>
    <name evidence="14" type="ORF">A2196_00365</name>
</gene>
<dbReference type="UniPathway" id="UPA00219"/>
<evidence type="ECO:0000259" key="13">
    <source>
        <dbReference type="Pfam" id="PF00275"/>
    </source>
</evidence>
<dbReference type="NCBIfam" id="TIGR01072">
    <property type="entry name" value="murA"/>
    <property type="match status" value="1"/>
</dbReference>
<dbReference type="EC" id="2.5.1.7" evidence="12"/>
<dbReference type="GO" id="GO:0009252">
    <property type="term" value="P:peptidoglycan biosynthetic process"/>
    <property type="evidence" value="ECO:0007669"/>
    <property type="project" value="UniProtKB-UniRule"/>
</dbReference>
<dbReference type="GO" id="GO:0008760">
    <property type="term" value="F:UDP-N-acetylglucosamine 1-carboxyvinyltransferase activity"/>
    <property type="evidence" value="ECO:0007669"/>
    <property type="project" value="UniProtKB-UniRule"/>
</dbReference>
<evidence type="ECO:0000256" key="5">
    <source>
        <dbReference type="ARBA" id="ARBA00022679"/>
    </source>
</evidence>
<dbReference type="HAMAP" id="MF_00111">
    <property type="entry name" value="MurA"/>
    <property type="match status" value="1"/>
</dbReference>
<dbReference type="Proteomes" id="UP000176751">
    <property type="component" value="Unassembled WGS sequence"/>
</dbReference>
<feature type="domain" description="Enolpyruvate transferase" evidence="13">
    <location>
        <begin position="6"/>
        <end position="406"/>
    </location>
</feature>
<evidence type="ECO:0000256" key="3">
    <source>
        <dbReference type="ARBA" id="ARBA00022490"/>
    </source>
</evidence>
<comment type="caution">
    <text evidence="14">The sequence shown here is derived from an EMBL/GenBank/DDBJ whole genome shotgun (WGS) entry which is preliminary data.</text>
</comment>
<name>A0A1F5HAK8_9BACT</name>
<dbReference type="PANTHER" id="PTHR43783:SF1">
    <property type="entry name" value="UDP-N-ACETYLGLUCOSAMINE 1-CARBOXYVINYLTRANSFERASE"/>
    <property type="match status" value="1"/>
</dbReference>
<keyword evidence="6 12" id="KW-0133">Cell shape</keyword>
<protein>
    <recommendedName>
        <fullName evidence="12">UDP-N-acetylglucosamine 1-carboxyvinyltransferase</fullName>
        <ecNumber evidence="12">2.5.1.7</ecNumber>
    </recommendedName>
    <alternativeName>
        <fullName evidence="12">Enoylpyruvate transferase</fullName>
    </alternativeName>
    <alternativeName>
        <fullName evidence="12">UDP-N-acetylglucosamine enolpyruvyl transferase</fullName>
        <shortName evidence="12">EPT</shortName>
    </alternativeName>
</protein>
<keyword evidence="3 12" id="KW-0963">Cytoplasm</keyword>
<keyword evidence="5 12" id="KW-0808">Transferase</keyword>
<dbReference type="InterPro" id="IPR036968">
    <property type="entry name" value="Enolpyruvate_Tfrase_sf"/>
</dbReference>
<keyword evidence="9 12" id="KW-0961">Cell wall biogenesis/degradation</keyword>
<comment type="catalytic activity">
    <reaction evidence="11 12">
        <text>phosphoenolpyruvate + UDP-N-acetyl-alpha-D-glucosamine = UDP-N-acetyl-3-O-(1-carboxyvinyl)-alpha-D-glucosamine + phosphate</text>
        <dbReference type="Rhea" id="RHEA:18681"/>
        <dbReference type="ChEBI" id="CHEBI:43474"/>
        <dbReference type="ChEBI" id="CHEBI:57705"/>
        <dbReference type="ChEBI" id="CHEBI:58702"/>
        <dbReference type="ChEBI" id="CHEBI:68483"/>
        <dbReference type="EC" id="2.5.1.7"/>
    </reaction>
</comment>
<dbReference type="Pfam" id="PF00275">
    <property type="entry name" value="EPSP_synthase"/>
    <property type="match status" value="1"/>
</dbReference>
<dbReference type="InterPro" id="IPR050068">
    <property type="entry name" value="MurA_subfamily"/>
</dbReference>
<evidence type="ECO:0000256" key="2">
    <source>
        <dbReference type="ARBA" id="ARBA00004752"/>
    </source>
</evidence>
<dbReference type="InterPro" id="IPR001986">
    <property type="entry name" value="Enolpyruvate_Tfrase_dom"/>
</dbReference>
<dbReference type="PANTHER" id="PTHR43783">
    <property type="entry name" value="UDP-N-ACETYLGLUCOSAMINE 1-CARBOXYVINYLTRANSFERASE"/>
    <property type="match status" value="1"/>
</dbReference>
<feature type="active site" description="Proton donor" evidence="12">
    <location>
        <position position="116"/>
    </location>
</feature>
<dbReference type="Gene3D" id="3.65.10.10">
    <property type="entry name" value="Enolpyruvate transferase domain"/>
    <property type="match status" value="2"/>
</dbReference>
<accession>A0A1F5HAK8</accession>
<dbReference type="EMBL" id="MFCA01000029">
    <property type="protein sequence ID" value="OGE01151.1"/>
    <property type="molecule type" value="Genomic_DNA"/>
</dbReference>
<dbReference type="GO" id="GO:0005737">
    <property type="term" value="C:cytoplasm"/>
    <property type="evidence" value="ECO:0007669"/>
    <property type="project" value="UniProtKB-SubCell"/>
</dbReference>
<keyword evidence="4 12" id="KW-0132">Cell division</keyword>
<comment type="similarity">
    <text evidence="10 12">Belongs to the EPSP synthase family. MurA subfamily.</text>
</comment>
<dbReference type="GO" id="GO:0051301">
    <property type="term" value="P:cell division"/>
    <property type="evidence" value="ECO:0007669"/>
    <property type="project" value="UniProtKB-KW"/>
</dbReference>
<comment type="subcellular location">
    <subcellularLocation>
        <location evidence="1 12">Cytoplasm</location>
    </subcellularLocation>
</comment>
<dbReference type="GO" id="GO:0019277">
    <property type="term" value="P:UDP-N-acetylgalactosamine biosynthetic process"/>
    <property type="evidence" value="ECO:0007669"/>
    <property type="project" value="InterPro"/>
</dbReference>
<evidence type="ECO:0000256" key="8">
    <source>
        <dbReference type="ARBA" id="ARBA00023306"/>
    </source>
</evidence>
<evidence type="ECO:0000256" key="9">
    <source>
        <dbReference type="ARBA" id="ARBA00023316"/>
    </source>
</evidence>
<feature type="binding site" evidence="12">
    <location>
        <begin position="21"/>
        <end position="22"/>
    </location>
    <ligand>
        <name>phosphoenolpyruvate</name>
        <dbReference type="ChEBI" id="CHEBI:58702"/>
    </ligand>
</feature>
<feature type="binding site" evidence="12">
    <location>
        <position position="304"/>
    </location>
    <ligand>
        <name>UDP-N-acetyl-alpha-D-glucosamine</name>
        <dbReference type="ChEBI" id="CHEBI:57705"/>
    </ligand>
</feature>
<dbReference type="NCBIfam" id="NF006873">
    <property type="entry name" value="PRK09369.1"/>
    <property type="match status" value="1"/>
</dbReference>
<feature type="binding site" evidence="12">
    <location>
        <position position="326"/>
    </location>
    <ligand>
        <name>UDP-N-acetyl-alpha-D-glucosamine</name>
        <dbReference type="ChEBI" id="CHEBI:57705"/>
    </ligand>
</feature>
<dbReference type="AlphaFoldDB" id="A0A1F5HAK8"/>
<dbReference type="GO" id="GO:0008360">
    <property type="term" value="P:regulation of cell shape"/>
    <property type="evidence" value="ECO:0007669"/>
    <property type="project" value="UniProtKB-KW"/>
</dbReference>
<dbReference type="SUPFAM" id="SSF55205">
    <property type="entry name" value="EPT/RTPC-like"/>
    <property type="match status" value="1"/>
</dbReference>
<comment type="function">
    <text evidence="12">Cell wall formation. Adds enolpyruvyl to UDP-N-acetylglucosamine.</text>
</comment>
<evidence type="ECO:0000256" key="6">
    <source>
        <dbReference type="ARBA" id="ARBA00022960"/>
    </source>
</evidence>
<proteinExistence type="inferred from homology"/>
<evidence type="ECO:0000256" key="1">
    <source>
        <dbReference type="ARBA" id="ARBA00004496"/>
    </source>
</evidence>
<evidence type="ECO:0000313" key="15">
    <source>
        <dbReference type="Proteomes" id="UP000176751"/>
    </source>
</evidence>
<comment type="pathway">
    <text evidence="2 12">Cell wall biogenesis; peptidoglycan biosynthesis.</text>
</comment>
<evidence type="ECO:0000256" key="10">
    <source>
        <dbReference type="ARBA" id="ARBA00038367"/>
    </source>
</evidence>
<sequence length="417" mass="44940">MRFDIKGGRRLSGEIKVAGNKNSILPIMAACLLTGQPCILENVPKISDVSVLADLLEKCGAKVKGIGSSKLTIDCKNIKSATFPSTLTEKLRASVLLLGPMLARAGSIKMGYPGGDVIGRRPLTTHIQALTSLGATIKEDDDFFQAKTQHLKGTEVFLQEASVTATENVLMAASLIDDQTVIKRAASEPHVVDLCNFLAKLGVEIRGIGSDVLKIRGKKQLSGATHTIRPDHLEVGTFAICAAITKGTVRISPIIKEDLDMILLVLGKFGVNFKIEDGTLIVADSKLKAVEKVVVDIWPGFPTDLMAPMIVLATQAEGATILHDWMYESRMFFVDKLLSMGAKVVIADPHRVLVYGPTNLRGQKLDTPDIRAGIALVIAALAAKGKSSIERAELIERGYEDVVQRLTNLGAEIKKLE</sequence>
<dbReference type="InterPro" id="IPR005750">
    <property type="entry name" value="UDP_GlcNAc_COvinyl_MurA"/>
</dbReference>
<evidence type="ECO:0000256" key="4">
    <source>
        <dbReference type="ARBA" id="ARBA00022618"/>
    </source>
</evidence>